<keyword evidence="9" id="KW-0414">Isoprene biosynthesis</keyword>
<comment type="pathway">
    <text evidence="9">Isoprenoid biosynthesis; isopentenyl diphosphate biosynthesis via DXP pathway; isopentenyl diphosphate from 1-deoxy-D-xylulose 5-phosphate: step 3/6.</text>
</comment>
<dbReference type="NCBIfam" id="TIGR00154">
    <property type="entry name" value="ispE"/>
    <property type="match status" value="1"/>
</dbReference>
<evidence type="ECO:0000256" key="4">
    <source>
        <dbReference type="ARBA" id="ARBA00022679"/>
    </source>
</evidence>
<evidence type="ECO:0000259" key="11">
    <source>
        <dbReference type="Pfam" id="PF08544"/>
    </source>
</evidence>
<dbReference type="KEGG" id="kbs:EPA93_41150"/>
<comment type="function">
    <text evidence="9">Catalyzes the phosphorylation of the position 2 hydroxy group of 4-diphosphocytidyl-2C-methyl-D-erythritol.</text>
</comment>
<evidence type="ECO:0000256" key="1">
    <source>
        <dbReference type="ARBA" id="ARBA00009684"/>
    </source>
</evidence>
<name>A0A4P6K1R8_KTERU</name>
<dbReference type="InterPro" id="IPR006204">
    <property type="entry name" value="GHMP_kinase_N_dom"/>
</dbReference>
<dbReference type="InterPro" id="IPR004424">
    <property type="entry name" value="IspE"/>
</dbReference>
<gene>
    <name evidence="9 12" type="primary">ispE</name>
    <name evidence="12" type="ORF">EPA93_41150</name>
</gene>
<evidence type="ECO:0000256" key="8">
    <source>
        <dbReference type="ARBA" id="ARBA00032554"/>
    </source>
</evidence>
<evidence type="ECO:0000256" key="7">
    <source>
        <dbReference type="ARBA" id="ARBA00022840"/>
    </source>
</evidence>
<proteinExistence type="inferred from homology"/>
<evidence type="ECO:0000256" key="3">
    <source>
        <dbReference type="ARBA" id="ARBA00017473"/>
    </source>
</evidence>
<keyword evidence="13" id="KW-1185">Reference proteome</keyword>
<organism evidence="12 13">
    <name type="scientific">Ktedonosporobacter rubrisoli</name>
    <dbReference type="NCBI Taxonomy" id="2509675"/>
    <lineage>
        <taxon>Bacteria</taxon>
        <taxon>Bacillati</taxon>
        <taxon>Chloroflexota</taxon>
        <taxon>Ktedonobacteria</taxon>
        <taxon>Ktedonobacterales</taxon>
        <taxon>Ktedonosporobacteraceae</taxon>
        <taxon>Ktedonosporobacter</taxon>
    </lineage>
</organism>
<dbReference type="InterPro" id="IPR036554">
    <property type="entry name" value="GHMP_kinase_C_sf"/>
</dbReference>
<dbReference type="Pfam" id="PF00288">
    <property type="entry name" value="GHMP_kinases_N"/>
    <property type="match status" value="1"/>
</dbReference>
<dbReference type="OrthoDB" id="9809438at2"/>
<dbReference type="Proteomes" id="UP000290365">
    <property type="component" value="Chromosome"/>
</dbReference>
<keyword evidence="4 9" id="KW-0808">Transferase</keyword>
<protein>
    <recommendedName>
        <fullName evidence="3 9">4-diphosphocytidyl-2-C-methyl-D-erythritol kinase</fullName>
        <shortName evidence="9">CMK</shortName>
        <ecNumber evidence="2 9">2.7.1.148</ecNumber>
    </recommendedName>
    <alternativeName>
        <fullName evidence="8 9">4-(cytidine-5'-diphospho)-2-C-methyl-D-erythritol kinase</fullName>
    </alternativeName>
</protein>
<evidence type="ECO:0000259" key="10">
    <source>
        <dbReference type="Pfam" id="PF00288"/>
    </source>
</evidence>
<dbReference type="GO" id="GO:0050515">
    <property type="term" value="F:4-(cytidine 5'-diphospho)-2-C-methyl-D-erythritol kinase activity"/>
    <property type="evidence" value="ECO:0007669"/>
    <property type="project" value="UniProtKB-UniRule"/>
</dbReference>
<dbReference type="InterPro" id="IPR020568">
    <property type="entry name" value="Ribosomal_Su5_D2-typ_SF"/>
</dbReference>
<evidence type="ECO:0000256" key="2">
    <source>
        <dbReference type="ARBA" id="ARBA00012052"/>
    </source>
</evidence>
<dbReference type="EMBL" id="CP035758">
    <property type="protein sequence ID" value="QBD82049.1"/>
    <property type="molecule type" value="Genomic_DNA"/>
</dbReference>
<reference evidence="12 13" key="1">
    <citation type="submission" date="2019-01" db="EMBL/GenBank/DDBJ databases">
        <title>Ktedonosporobacter rubrisoli SCAWS-G2.</title>
        <authorList>
            <person name="Huang Y."/>
            <person name="Yan B."/>
        </authorList>
    </citation>
    <scope>NUCLEOTIDE SEQUENCE [LARGE SCALE GENOMIC DNA]</scope>
    <source>
        <strain evidence="12 13">SCAWS-G2</strain>
    </source>
</reference>
<dbReference type="Gene3D" id="3.30.70.890">
    <property type="entry name" value="GHMP kinase, C-terminal domain"/>
    <property type="match status" value="1"/>
</dbReference>
<dbReference type="GO" id="GO:0019288">
    <property type="term" value="P:isopentenyl diphosphate biosynthetic process, methylerythritol 4-phosphate pathway"/>
    <property type="evidence" value="ECO:0007669"/>
    <property type="project" value="UniProtKB-UniRule"/>
</dbReference>
<dbReference type="InterPro" id="IPR013750">
    <property type="entry name" value="GHMP_kinase_C_dom"/>
</dbReference>
<evidence type="ECO:0000313" key="12">
    <source>
        <dbReference type="EMBL" id="QBD82049.1"/>
    </source>
</evidence>
<feature type="active site" evidence="9">
    <location>
        <position position="155"/>
    </location>
</feature>
<dbReference type="InterPro" id="IPR014721">
    <property type="entry name" value="Ribsml_uS5_D2-typ_fold_subgr"/>
</dbReference>
<dbReference type="EC" id="2.7.1.148" evidence="2 9"/>
<evidence type="ECO:0000256" key="9">
    <source>
        <dbReference type="HAMAP-Rule" id="MF_00061"/>
    </source>
</evidence>
<dbReference type="SUPFAM" id="SSF55060">
    <property type="entry name" value="GHMP Kinase, C-terminal domain"/>
    <property type="match status" value="1"/>
</dbReference>
<dbReference type="GO" id="GO:0005524">
    <property type="term" value="F:ATP binding"/>
    <property type="evidence" value="ECO:0007669"/>
    <property type="project" value="UniProtKB-UniRule"/>
</dbReference>
<dbReference type="PANTHER" id="PTHR43527:SF2">
    <property type="entry name" value="4-DIPHOSPHOCYTIDYL-2-C-METHYL-D-ERYTHRITOL KINASE, CHLOROPLASTIC"/>
    <property type="match status" value="1"/>
</dbReference>
<comment type="similarity">
    <text evidence="1 9">Belongs to the GHMP kinase family. IspE subfamily.</text>
</comment>
<feature type="active site" evidence="9">
    <location>
        <position position="30"/>
    </location>
</feature>
<feature type="domain" description="GHMP kinase N-terminal" evidence="10">
    <location>
        <begin position="85"/>
        <end position="163"/>
    </location>
</feature>
<keyword evidence="6 9" id="KW-0418">Kinase</keyword>
<dbReference type="Pfam" id="PF08544">
    <property type="entry name" value="GHMP_kinases_C"/>
    <property type="match status" value="1"/>
</dbReference>
<comment type="catalytic activity">
    <reaction evidence="9">
        <text>4-CDP-2-C-methyl-D-erythritol + ATP = 4-CDP-2-C-methyl-D-erythritol 2-phosphate + ADP + H(+)</text>
        <dbReference type="Rhea" id="RHEA:18437"/>
        <dbReference type="ChEBI" id="CHEBI:15378"/>
        <dbReference type="ChEBI" id="CHEBI:30616"/>
        <dbReference type="ChEBI" id="CHEBI:57823"/>
        <dbReference type="ChEBI" id="CHEBI:57919"/>
        <dbReference type="ChEBI" id="CHEBI:456216"/>
        <dbReference type="EC" id="2.7.1.148"/>
    </reaction>
</comment>
<feature type="domain" description="GHMP kinase C-terminal" evidence="11">
    <location>
        <begin position="238"/>
        <end position="294"/>
    </location>
</feature>
<dbReference type="PANTHER" id="PTHR43527">
    <property type="entry name" value="4-DIPHOSPHOCYTIDYL-2-C-METHYL-D-ERYTHRITOL KINASE, CHLOROPLASTIC"/>
    <property type="match status" value="1"/>
</dbReference>
<dbReference type="UniPathway" id="UPA00056">
    <property type="reaction ID" value="UER00094"/>
</dbReference>
<dbReference type="HAMAP" id="MF_00061">
    <property type="entry name" value="IspE"/>
    <property type="match status" value="1"/>
</dbReference>
<evidence type="ECO:0000313" key="13">
    <source>
        <dbReference type="Proteomes" id="UP000290365"/>
    </source>
</evidence>
<dbReference type="AlphaFoldDB" id="A0A4P6K1R8"/>
<evidence type="ECO:0000256" key="5">
    <source>
        <dbReference type="ARBA" id="ARBA00022741"/>
    </source>
</evidence>
<feature type="binding site" evidence="9">
    <location>
        <begin position="113"/>
        <end position="123"/>
    </location>
    <ligand>
        <name>ATP</name>
        <dbReference type="ChEBI" id="CHEBI:30616"/>
    </ligand>
</feature>
<keyword evidence="7 9" id="KW-0067">ATP-binding</keyword>
<sequence>MQNASMSHLQHATEHTHIIGQARAIRSYAKINLTLDVLGRRPDGYHELATVMQTVDIYDTICLTLTEDQRVSVFCTQPELNTQDNLVVRAAEAVLQQLSLTQGLMIELHKRIPTAAGLGGGSSDAAAVLLALQQWWQLELSPRDMLTIAASLGSDVPFFLTGGLALCEGRGEKVTPLAPNWPASMRWLLLVKPSIGISTATVFRQLTPLDYTTGEQSRIVCTALQTRDTFRLEYLHNSLERGVLEHYPDVGRAREDMLQAGAPCVRLSGSGPTLFAPFPDLASATRVYQRLHTQRYEVYLTRAIDPNAKDISFY</sequence>
<evidence type="ECO:0000256" key="6">
    <source>
        <dbReference type="ARBA" id="ARBA00022777"/>
    </source>
</evidence>
<accession>A0A4P6K1R8</accession>
<dbReference type="PIRSF" id="PIRSF010376">
    <property type="entry name" value="IspE"/>
    <property type="match status" value="1"/>
</dbReference>
<dbReference type="SUPFAM" id="SSF54211">
    <property type="entry name" value="Ribosomal protein S5 domain 2-like"/>
    <property type="match status" value="1"/>
</dbReference>
<keyword evidence="5 9" id="KW-0547">Nucleotide-binding</keyword>
<dbReference type="GO" id="GO:0016114">
    <property type="term" value="P:terpenoid biosynthetic process"/>
    <property type="evidence" value="ECO:0007669"/>
    <property type="project" value="UniProtKB-UniRule"/>
</dbReference>
<dbReference type="Gene3D" id="3.30.230.10">
    <property type="match status" value="1"/>
</dbReference>